<keyword evidence="2" id="KW-0547">Nucleotide-binding</keyword>
<protein>
    <submittedName>
        <fullName evidence="6">YegS/Rv2252/BmrU family lipid kinase</fullName>
    </submittedName>
</protein>
<evidence type="ECO:0000256" key="1">
    <source>
        <dbReference type="ARBA" id="ARBA00022679"/>
    </source>
</evidence>
<keyword evidence="4" id="KW-0067">ATP-binding</keyword>
<accession>A0AAD0TVJ2</accession>
<dbReference type="InterPro" id="IPR005218">
    <property type="entry name" value="Diacylglycerol/lipid_kinase"/>
</dbReference>
<gene>
    <name evidence="6" type="ORF">D9T18_00310</name>
</gene>
<name>A0AAD0TVJ2_9GAMM</name>
<dbReference type="PROSITE" id="PS50146">
    <property type="entry name" value="DAGK"/>
    <property type="match status" value="1"/>
</dbReference>
<dbReference type="NCBIfam" id="TIGR00147">
    <property type="entry name" value="YegS/Rv2252/BmrU family lipid kinase"/>
    <property type="match status" value="1"/>
</dbReference>
<dbReference type="InterPro" id="IPR050187">
    <property type="entry name" value="Lipid_Phosphate_FormReg"/>
</dbReference>
<dbReference type="GO" id="GO:0016301">
    <property type="term" value="F:kinase activity"/>
    <property type="evidence" value="ECO:0007669"/>
    <property type="project" value="UniProtKB-KW"/>
</dbReference>
<evidence type="ECO:0000259" key="5">
    <source>
        <dbReference type="PROSITE" id="PS50146"/>
    </source>
</evidence>
<dbReference type="Gene3D" id="2.60.200.40">
    <property type="match status" value="1"/>
</dbReference>
<evidence type="ECO:0000313" key="6">
    <source>
        <dbReference type="EMBL" id="AYM85238.1"/>
    </source>
</evidence>
<feature type="domain" description="DAGKc" evidence="5">
    <location>
        <begin position="60"/>
        <end position="125"/>
    </location>
</feature>
<dbReference type="Proteomes" id="UP000279995">
    <property type="component" value="Chromosome I"/>
</dbReference>
<dbReference type="AlphaFoldDB" id="A0AAD0TVJ2"/>
<dbReference type="PANTHER" id="PTHR12358">
    <property type="entry name" value="SPHINGOSINE KINASE"/>
    <property type="match status" value="1"/>
</dbReference>
<keyword evidence="3 6" id="KW-0418">Kinase</keyword>
<evidence type="ECO:0000313" key="7">
    <source>
        <dbReference type="Proteomes" id="UP000279995"/>
    </source>
</evidence>
<keyword evidence="1" id="KW-0808">Transferase</keyword>
<evidence type="ECO:0000256" key="3">
    <source>
        <dbReference type="ARBA" id="ARBA00022777"/>
    </source>
</evidence>
<reference evidence="6 7" key="1">
    <citation type="submission" date="2018-10" db="EMBL/GenBank/DDBJ databases">
        <title>Complete Genome Sequence and Transcriptomic Profiles of a Marine Bacterium, Pseudoalteromonas agarivorans Hao 2018.</title>
        <authorList>
            <person name="Hao L."/>
        </authorList>
    </citation>
    <scope>NUCLEOTIDE SEQUENCE [LARGE SCALE GENOMIC DNA]</scope>
    <source>
        <strain evidence="6 7">Hao 2018</strain>
    </source>
</reference>
<dbReference type="PANTHER" id="PTHR12358:SF54">
    <property type="entry name" value="SPHINGOSINE KINASE RELATED PROTEIN"/>
    <property type="match status" value="1"/>
</dbReference>
<dbReference type="EMBL" id="CP033065">
    <property type="protein sequence ID" value="AYM85238.1"/>
    <property type="molecule type" value="Genomic_DNA"/>
</dbReference>
<dbReference type="InterPro" id="IPR017438">
    <property type="entry name" value="ATP-NAD_kinase_N"/>
</dbReference>
<proteinExistence type="predicted"/>
<evidence type="ECO:0000256" key="2">
    <source>
        <dbReference type="ARBA" id="ARBA00022741"/>
    </source>
</evidence>
<evidence type="ECO:0000256" key="4">
    <source>
        <dbReference type="ARBA" id="ARBA00022840"/>
    </source>
</evidence>
<organism evidence="6 7">
    <name type="scientific">Pseudoalteromonas agarivorans</name>
    <dbReference type="NCBI Taxonomy" id="176102"/>
    <lineage>
        <taxon>Bacteria</taxon>
        <taxon>Pseudomonadati</taxon>
        <taxon>Pseudomonadota</taxon>
        <taxon>Gammaproteobacteria</taxon>
        <taxon>Alteromonadales</taxon>
        <taxon>Pseudoalteromonadaceae</taxon>
        <taxon>Pseudoalteromonas</taxon>
    </lineage>
</organism>
<dbReference type="RefSeq" id="WP_121636780.1">
    <property type="nucleotide sequence ID" value="NZ_CP033065.1"/>
</dbReference>
<dbReference type="GO" id="GO:0008654">
    <property type="term" value="P:phospholipid biosynthetic process"/>
    <property type="evidence" value="ECO:0007669"/>
    <property type="project" value="InterPro"/>
</dbReference>
<dbReference type="SUPFAM" id="SSF111331">
    <property type="entry name" value="NAD kinase/diacylglycerol kinase-like"/>
    <property type="match status" value="1"/>
</dbReference>
<dbReference type="InterPro" id="IPR001206">
    <property type="entry name" value="Diacylglycerol_kinase_cat_dom"/>
</dbReference>
<dbReference type="Pfam" id="PF00781">
    <property type="entry name" value="DAGK_cat"/>
    <property type="match status" value="1"/>
</dbReference>
<dbReference type="Pfam" id="PF19279">
    <property type="entry name" value="YegS_C"/>
    <property type="match status" value="1"/>
</dbReference>
<dbReference type="Gene3D" id="3.40.50.10330">
    <property type="entry name" value="Probable inorganic polyphosphate/atp-NAD kinase, domain 1"/>
    <property type="match status" value="1"/>
</dbReference>
<sequence>MQLLIIVKPSVKSVVLDHLDWLKKTCQKKNILYITVKTTGNFEYDLANVKLNAQESQIAVAIGGDGTLNLALNGVINSACSLAILPCGTGNDFARRFHCTAKQWQNAIFNAPTHLIDVGKINTRYFINVAGVGFDAHVIKQLGHLQSMSAWRYKWTSFKSLFTYKASTLNGAFLNKQCSYQNLITVFANSQYFGGGIKIAPRAKIDDGLLDCYQMQAGSLVDHLYSFIKLIFKRHHTLKKLTYSQLKQARINTKNLLIEADGELVGVTPAVIAIHEQAINFHIPIKKRLQ</sequence>
<dbReference type="InterPro" id="IPR016064">
    <property type="entry name" value="NAD/diacylglycerol_kinase_sf"/>
</dbReference>
<dbReference type="InterPro" id="IPR045540">
    <property type="entry name" value="YegS/DAGK_C"/>
</dbReference>
<dbReference type="GO" id="GO:0005524">
    <property type="term" value="F:ATP binding"/>
    <property type="evidence" value="ECO:0007669"/>
    <property type="project" value="UniProtKB-KW"/>
</dbReference>